<accession>A0A835KIW0</accession>
<feature type="region of interest" description="Disordered" evidence="1">
    <location>
        <begin position="100"/>
        <end position="127"/>
    </location>
</feature>
<evidence type="ECO:0000313" key="2">
    <source>
        <dbReference type="EMBL" id="KAF8736051.1"/>
    </source>
</evidence>
<feature type="region of interest" description="Disordered" evidence="1">
    <location>
        <begin position="23"/>
        <end position="54"/>
    </location>
</feature>
<reference evidence="2" key="1">
    <citation type="submission" date="2020-07" db="EMBL/GenBank/DDBJ databases">
        <title>Genome sequence and genetic diversity analysis of an under-domesticated orphan crop, white fonio (Digitaria exilis).</title>
        <authorList>
            <person name="Bennetzen J.L."/>
            <person name="Chen S."/>
            <person name="Ma X."/>
            <person name="Wang X."/>
            <person name="Yssel A.E.J."/>
            <person name="Chaluvadi S.R."/>
            <person name="Johnson M."/>
            <person name="Gangashetty P."/>
            <person name="Hamidou F."/>
            <person name="Sanogo M.D."/>
            <person name="Zwaenepoel A."/>
            <person name="Wallace J."/>
            <person name="Van De Peer Y."/>
            <person name="Van Deynze A."/>
        </authorList>
    </citation>
    <scope>NUCLEOTIDE SEQUENCE</scope>
    <source>
        <tissue evidence="2">Leaves</tissue>
    </source>
</reference>
<evidence type="ECO:0000256" key="1">
    <source>
        <dbReference type="SAM" id="MobiDB-lite"/>
    </source>
</evidence>
<dbReference type="EMBL" id="JACEFO010001475">
    <property type="protein sequence ID" value="KAF8736051.1"/>
    <property type="molecule type" value="Genomic_DNA"/>
</dbReference>
<feature type="compositionally biased region" description="Low complexity" evidence="1">
    <location>
        <begin position="36"/>
        <end position="49"/>
    </location>
</feature>
<dbReference type="Proteomes" id="UP000636709">
    <property type="component" value="Unassembled WGS sequence"/>
</dbReference>
<protein>
    <submittedName>
        <fullName evidence="2">Uncharacterized protein</fullName>
    </submittedName>
</protein>
<dbReference type="AlphaFoldDB" id="A0A835KIW0"/>
<evidence type="ECO:0000313" key="3">
    <source>
        <dbReference type="Proteomes" id="UP000636709"/>
    </source>
</evidence>
<comment type="caution">
    <text evidence="2">The sequence shown here is derived from an EMBL/GenBank/DDBJ whole genome shotgun (WGS) entry which is preliminary data.</text>
</comment>
<keyword evidence="3" id="KW-1185">Reference proteome</keyword>
<feature type="compositionally biased region" description="Basic residues" evidence="1">
    <location>
        <begin position="107"/>
        <end position="120"/>
    </location>
</feature>
<sequence>MEALSVHLPTSPPPPLAGIHPGTGDHHTPCCHRGRSPSFPSVPSHHSPPTTQPILLDARRKPDCRILAQPQAEMPGRSFMYPGQDPSTTYSPPRRNALLPLLPPRRTLPHRRGSQGRHRVSSCGRPSMSRLGRVASLTPTGGGADALLSARVGLSLWICEQPSRGGMQITTSLFQVQVQPSNPPRTSVWKCITPLRAPTVVSSIRHGCPCCRDYPAGGGSFRNGLAAGVEGHTSDAVPRATAKLPLQNPRFRMMAFPGPQPARAAADMRRAIIVSAFGDHPPLTPEEIKATPAGRFGLDQASLEAKRAARWVLDR</sequence>
<organism evidence="2 3">
    <name type="scientific">Digitaria exilis</name>
    <dbReference type="NCBI Taxonomy" id="1010633"/>
    <lineage>
        <taxon>Eukaryota</taxon>
        <taxon>Viridiplantae</taxon>
        <taxon>Streptophyta</taxon>
        <taxon>Embryophyta</taxon>
        <taxon>Tracheophyta</taxon>
        <taxon>Spermatophyta</taxon>
        <taxon>Magnoliopsida</taxon>
        <taxon>Liliopsida</taxon>
        <taxon>Poales</taxon>
        <taxon>Poaceae</taxon>
        <taxon>PACMAD clade</taxon>
        <taxon>Panicoideae</taxon>
        <taxon>Panicodae</taxon>
        <taxon>Paniceae</taxon>
        <taxon>Anthephorinae</taxon>
        <taxon>Digitaria</taxon>
    </lineage>
</organism>
<name>A0A835KIW0_9POAL</name>
<gene>
    <name evidence="2" type="ORF">HU200_014398</name>
</gene>
<proteinExistence type="predicted"/>